<evidence type="ECO:0000256" key="1">
    <source>
        <dbReference type="ARBA" id="ARBA00022821"/>
    </source>
</evidence>
<evidence type="ECO:0000313" key="3">
    <source>
        <dbReference type="EMBL" id="KAK2637001.1"/>
    </source>
</evidence>
<proteinExistence type="predicted"/>
<dbReference type="Pfam" id="PF00560">
    <property type="entry name" value="LRR_1"/>
    <property type="match status" value="1"/>
</dbReference>
<dbReference type="EMBL" id="JANJYI010000009">
    <property type="protein sequence ID" value="KAK2637001.1"/>
    <property type="molecule type" value="Genomic_DNA"/>
</dbReference>
<dbReference type="PANTHER" id="PTHR36766">
    <property type="entry name" value="PLANT BROAD-SPECTRUM MILDEW RESISTANCE PROTEIN RPW8"/>
    <property type="match status" value="1"/>
</dbReference>
<evidence type="ECO:0000313" key="4">
    <source>
        <dbReference type="Proteomes" id="UP001280121"/>
    </source>
</evidence>
<feature type="domain" description="Disease resistance protein At4g27190-like leucine-rich repeats" evidence="2">
    <location>
        <begin position="151"/>
        <end position="261"/>
    </location>
</feature>
<accession>A0AAD9TJ85</accession>
<dbReference type="InterPro" id="IPR001611">
    <property type="entry name" value="Leu-rich_rpt"/>
</dbReference>
<dbReference type="InterPro" id="IPR057135">
    <property type="entry name" value="At4g27190-like_LRR"/>
</dbReference>
<dbReference type="SUPFAM" id="SSF52058">
    <property type="entry name" value="L domain-like"/>
    <property type="match status" value="1"/>
</dbReference>
<gene>
    <name evidence="3" type="ORF">Ddye_031793</name>
</gene>
<organism evidence="3 4">
    <name type="scientific">Dipteronia dyeriana</name>
    <dbReference type="NCBI Taxonomy" id="168575"/>
    <lineage>
        <taxon>Eukaryota</taxon>
        <taxon>Viridiplantae</taxon>
        <taxon>Streptophyta</taxon>
        <taxon>Embryophyta</taxon>
        <taxon>Tracheophyta</taxon>
        <taxon>Spermatophyta</taxon>
        <taxon>Magnoliopsida</taxon>
        <taxon>eudicotyledons</taxon>
        <taxon>Gunneridae</taxon>
        <taxon>Pentapetalae</taxon>
        <taxon>rosids</taxon>
        <taxon>malvids</taxon>
        <taxon>Sapindales</taxon>
        <taxon>Sapindaceae</taxon>
        <taxon>Hippocastanoideae</taxon>
        <taxon>Acereae</taxon>
        <taxon>Dipteronia</taxon>
    </lineage>
</organism>
<dbReference type="PANTHER" id="PTHR36766:SF40">
    <property type="entry name" value="DISEASE RESISTANCE PROTEIN RGA3"/>
    <property type="match status" value="1"/>
</dbReference>
<protein>
    <recommendedName>
        <fullName evidence="2">Disease resistance protein At4g27190-like leucine-rich repeats domain-containing protein</fullName>
    </recommendedName>
</protein>
<dbReference type="Proteomes" id="UP001280121">
    <property type="component" value="Unassembled WGS sequence"/>
</dbReference>
<dbReference type="AlphaFoldDB" id="A0AAD9TJ85"/>
<name>A0AAD9TJ85_9ROSI</name>
<dbReference type="InterPro" id="IPR032675">
    <property type="entry name" value="LRR_dom_sf"/>
</dbReference>
<keyword evidence="4" id="KW-1185">Reference proteome</keyword>
<comment type="caution">
    <text evidence="3">The sequence shown here is derived from an EMBL/GenBank/DDBJ whole genome shotgun (WGS) entry which is preliminary data.</text>
</comment>
<keyword evidence="1" id="KW-0611">Plant defense</keyword>
<dbReference type="GO" id="GO:0006952">
    <property type="term" value="P:defense response"/>
    <property type="evidence" value="ECO:0007669"/>
    <property type="project" value="UniProtKB-KW"/>
</dbReference>
<evidence type="ECO:0000259" key="2">
    <source>
        <dbReference type="Pfam" id="PF23247"/>
    </source>
</evidence>
<reference evidence="3" key="1">
    <citation type="journal article" date="2023" name="Plant J.">
        <title>Genome sequences and population genomics provide insights into the demographic history, inbreeding, and mutation load of two 'living fossil' tree species of Dipteronia.</title>
        <authorList>
            <person name="Feng Y."/>
            <person name="Comes H.P."/>
            <person name="Chen J."/>
            <person name="Zhu S."/>
            <person name="Lu R."/>
            <person name="Zhang X."/>
            <person name="Li P."/>
            <person name="Qiu J."/>
            <person name="Olsen K.M."/>
            <person name="Qiu Y."/>
        </authorList>
    </citation>
    <scope>NUCLEOTIDE SEQUENCE</scope>
    <source>
        <strain evidence="3">KIB01</strain>
    </source>
</reference>
<dbReference type="Pfam" id="PF23247">
    <property type="entry name" value="LRR_RPS2"/>
    <property type="match status" value="1"/>
</dbReference>
<dbReference type="Gene3D" id="3.80.10.10">
    <property type="entry name" value="Ribonuclease Inhibitor"/>
    <property type="match status" value="3"/>
</dbReference>
<sequence>MSPMVPFPPGISSRMLLVEGFVKGLSKVLKLQRVEYSRGTLSLDIVCVSKALDFFNFYFDYFMMREEEEELQQQELPCRVQYMALEDFKCPVKLEEALQSLSSLRGLSISVSPEIISFPETSLPSQLSFMVIRKCNALHSLPRAWMHSINTSLKNLSIGYCDSLTSIARVQLPPNLKRLEIKYCSSLLTVLDEEEVSGSCKNTSRLEHLKIRYCPSLTSLWSKSNELPDTLREIKISTCSNLATMASSGNLPKSLRYLSIKGCSKMESIAKSFHYNTKLEKLYLQDCEKLGTLPNCIDNLISLTKLGIWNCPAMVSIPEGGFPTSLAFLVIGDTKICKSLFKWGLHRLKSLEALGIGLCLDLMSFPQEETGMILPTSLTTLDIVDFPNLERLSSNFKNLTCLKKLHLSNCPNLKYFPDDGLPRSLKQLDMEDCPLLEERCTEGEGLYWPIIAHLPNDVSDYITSEEDD</sequence>